<dbReference type="FunFam" id="3.10.129.10:FF:000042">
    <property type="entry name" value="MaoC domain protein dehydratase"/>
    <property type="match status" value="1"/>
</dbReference>
<organism evidence="3 4">
    <name type="scientific">Henriciella barbarensis</name>
    <dbReference type="NCBI Taxonomy" id="86342"/>
    <lineage>
        <taxon>Bacteria</taxon>
        <taxon>Pseudomonadati</taxon>
        <taxon>Pseudomonadota</taxon>
        <taxon>Alphaproteobacteria</taxon>
        <taxon>Hyphomonadales</taxon>
        <taxon>Hyphomonadaceae</taxon>
        <taxon>Henriciella</taxon>
    </lineage>
</organism>
<dbReference type="EMBL" id="QWGB01000009">
    <property type="protein sequence ID" value="RIJ21337.1"/>
    <property type="molecule type" value="Genomic_DNA"/>
</dbReference>
<dbReference type="PANTHER" id="PTHR43437:SF3">
    <property type="entry name" value="HYDROXYACYL-THIOESTER DEHYDRATASE TYPE 2, MITOCHONDRIAL"/>
    <property type="match status" value="1"/>
</dbReference>
<dbReference type="InterPro" id="IPR050965">
    <property type="entry name" value="UPF0336/Enoyl-CoA_hydratase"/>
</dbReference>
<sequence>MSAKDGYKFEELSVGMAHETVHTITAEDIDLFAKVSGDYNPIHMDEEYAKKTPFGQRIAHGALTASYISGILGNDLPGPGAIFTHLEMRFRRPVFIGDTVTARAEITEMFERGNRVTLKITCLVNNKAVVAGEAKVMVPAREA</sequence>
<name>A0A399QUV1_9PROT</name>
<evidence type="ECO:0000313" key="4">
    <source>
        <dbReference type="Proteomes" id="UP000265431"/>
    </source>
</evidence>
<keyword evidence="4" id="KW-1185">Reference proteome</keyword>
<evidence type="ECO:0000313" key="3">
    <source>
        <dbReference type="EMBL" id="RIJ21337.1"/>
    </source>
</evidence>
<reference evidence="3 4" key="1">
    <citation type="submission" date="2018-08" db="EMBL/GenBank/DDBJ databases">
        <title>Henriciella mobilis sp. nov., isolated from seawater.</title>
        <authorList>
            <person name="Cheng H."/>
            <person name="Wu Y.-H."/>
            <person name="Xu X.-W."/>
            <person name="Guo L.-L."/>
        </authorList>
    </citation>
    <scope>NUCLEOTIDE SEQUENCE [LARGE SCALE GENOMIC DNA]</scope>
    <source>
        <strain evidence="3 4">CCUG66934</strain>
    </source>
</reference>
<dbReference type="PANTHER" id="PTHR43437">
    <property type="entry name" value="HYDROXYACYL-THIOESTER DEHYDRATASE TYPE 2, MITOCHONDRIAL-RELATED"/>
    <property type="match status" value="1"/>
</dbReference>
<proteinExistence type="predicted"/>
<evidence type="ECO:0000256" key="1">
    <source>
        <dbReference type="ARBA" id="ARBA00023239"/>
    </source>
</evidence>
<feature type="domain" description="MaoC-like" evidence="2">
    <location>
        <begin position="19"/>
        <end position="116"/>
    </location>
</feature>
<accession>A0A399QUV1</accession>
<gene>
    <name evidence="3" type="ORF">D1224_13545</name>
</gene>
<dbReference type="Proteomes" id="UP000265431">
    <property type="component" value="Unassembled WGS sequence"/>
</dbReference>
<evidence type="ECO:0000259" key="2">
    <source>
        <dbReference type="Pfam" id="PF01575"/>
    </source>
</evidence>
<dbReference type="SUPFAM" id="SSF54637">
    <property type="entry name" value="Thioesterase/thiol ester dehydrase-isomerase"/>
    <property type="match status" value="1"/>
</dbReference>
<comment type="caution">
    <text evidence="3">The sequence shown here is derived from an EMBL/GenBank/DDBJ whole genome shotgun (WGS) entry which is preliminary data.</text>
</comment>
<dbReference type="Pfam" id="PF01575">
    <property type="entry name" value="MaoC_dehydratas"/>
    <property type="match status" value="1"/>
</dbReference>
<dbReference type="AlphaFoldDB" id="A0A399QUV1"/>
<dbReference type="GO" id="GO:0006633">
    <property type="term" value="P:fatty acid biosynthetic process"/>
    <property type="evidence" value="ECO:0007669"/>
    <property type="project" value="TreeGrafter"/>
</dbReference>
<dbReference type="GO" id="GO:0019171">
    <property type="term" value="F:(3R)-hydroxyacyl-[acyl-carrier-protein] dehydratase activity"/>
    <property type="evidence" value="ECO:0007669"/>
    <property type="project" value="TreeGrafter"/>
</dbReference>
<dbReference type="InterPro" id="IPR002539">
    <property type="entry name" value="MaoC-like_dom"/>
</dbReference>
<dbReference type="RefSeq" id="WP_119380489.1">
    <property type="nucleotide sequence ID" value="NZ_QWGB01000009.1"/>
</dbReference>
<dbReference type="CDD" id="cd03449">
    <property type="entry name" value="R_hydratase"/>
    <property type="match status" value="1"/>
</dbReference>
<dbReference type="InterPro" id="IPR029069">
    <property type="entry name" value="HotDog_dom_sf"/>
</dbReference>
<keyword evidence="1" id="KW-0456">Lyase</keyword>
<dbReference type="Gene3D" id="3.10.129.10">
    <property type="entry name" value="Hotdog Thioesterase"/>
    <property type="match status" value="1"/>
</dbReference>
<protein>
    <submittedName>
        <fullName evidence="3">(R)-hydratase</fullName>
    </submittedName>
</protein>
<dbReference type="OrthoDB" id="9800237at2"/>